<keyword evidence="3 8" id="KW-0812">Transmembrane</keyword>
<gene>
    <name evidence="11" type="ORF">OKIOD_LOCUS6089</name>
</gene>
<dbReference type="InterPro" id="IPR013099">
    <property type="entry name" value="K_chnl_dom"/>
</dbReference>
<evidence type="ECO:0000256" key="5">
    <source>
        <dbReference type="ARBA" id="ARBA00023065"/>
    </source>
</evidence>
<sequence length="280" mass="31709">MPKNYLEQSVSIKRTDLAELLTKAAHFSIDNYQQLQSQCHGGNLRWDYHNAFFFAGSLASTIGYGNVYPETFGGKVFCIFFIAFGIPYFGYMMSVISELIHLNLRRVGTLRIRHRSLVPSSSNFDKSKYTMEFSTASYVIIGSAALVFLPSYGLTLIEGWSYFDSMYYSLITLTTVGIGDFVPSILPPNKFATYVRNDTKCFEALVDPIDSSSKSIDTGMPIACNQTEWTEAVQLSYSWYRVLVFIWILIGLAWLGGIIQMISDNFRFKASNPEVVLKRF</sequence>
<feature type="transmembrane region" description="Helical" evidence="9">
    <location>
        <begin position="166"/>
        <end position="186"/>
    </location>
</feature>
<proteinExistence type="inferred from homology"/>
<dbReference type="Gene3D" id="1.10.287.70">
    <property type="match status" value="1"/>
</dbReference>
<dbReference type="Pfam" id="PF07885">
    <property type="entry name" value="Ion_trans_2"/>
    <property type="match status" value="2"/>
</dbReference>
<dbReference type="InterPro" id="IPR003280">
    <property type="entry name" value="2pore_dom_K_chnl"/>
</dbReference>
<keyword evidence="2 8" id="KW-0813">Transport</keyword>
<reference evidence="11 12" key="1">
    <citation type="submission" date="2021-04" db="EMBL/GenBank/DDBJ databases">
        <authorList>
            <person name="Bliznina A."/>
        </authorList>
    </citation>
    <scope>NUCLEOTIDE SEQUENCE [LARGE SCALE GENOMIC DNA]</scope>
</reference>
<dbReference type="EMBL" id="OU015569">
    <property type="protein sequence ID" value="CAG5096242.1"/>
    <property type="molecule type" value="Genomic_DNA"/>
</dbReference>
<evidence type="ECO:0000256" key="9">
    <source>
        <dbReference type="SAM" id="Phobius"/>
    </source>
</evidence>
<comment type="similarity">
    <text evidence="8">Belongs to the two pore domain potassium channel (TC 1.A.1.8) family.</text>
</comment>
<feature type="domain" description="Potassium channel" evidence="10">
    <location>
        <begin position="45"/>
        <end position="100"/>
    </location>
</feature>
<evidence type="ECO:0000256" key="1">
    <source>
        <dbReference type="ARBA" id="ARBA00004141"/>
    </source>
</evidence>
<evidence type="ECO:0000256" key="3">
    <source>
        <dbReference type="ARBA" id="ARBA00022692"/>
    </source>
</evidence>
<organism evidence="11 12">
    <name type="scientific">Oikopleura dioica</name>
    <name type="common">Tunicate</name>
    <dbReference type="NCBI Taxonomy" id="34765"/>
    <lineage>
        <taxon>Eukaryota</taxon>
        <taxon>Metazoa</taxon>
        <taxon>Chordata</taxon>
        <taxon>Tunicata</taxon>
        <taxon>Appendicularia</taxon>
        <taxon>Copelata</taxon>
        <taxon>Oikopleuridae</taxon>
        <taxon>Oikopleura</taxon>
    </lineage>
</organism>
<dbReference type="PANTHER" id="PTHR11003">
    <property type="entry name" value="POTASSIUM CHANNEL, SUBFAMILY K"/>
    <property type="match status" value="1"/>
</dbReference>
<dbReference type="PRINTS" id="PR01333">
    <property type="entry name" value="2POREKCHANEL"/>
</dbReference>
<evidence type="ECO:0000256" key="2">
    <source>
        <dbReference type="ARBA" id="ARBA00022448"/>
    </source>
</evidence>
<evidence type="ECO:0000313" key="12">
    <source>
        <dbReference type="Proteomes" id="UP001158576"/>
    </source>
</evidence>
<dbReference type="PANTHER" id="PTHR11003:SF345">
    <property type="entry name" value="TWIK FAMILY OF POTASSIUM CHANNELS PROTEIN 18"/>
    <property type="match status" value="1"/>
</dbReference>
<evidence type="ECO:0000256" key="6">
    <source>
        <dbReference type="ARBA" id="ARBA00023136"/>
    </source>
</evidence>
<dbReference type="SUPFAM" id="SSF81324">
    <property type="entry name" value="Voltage-gated potassium channels"/>
    <property type="match status" value="2"/>
</dbReference>
<feature type="transmembrane region" description="Helical" evidence="9">
    <location>
        <begin position="51"/>
        <end position="69"/>
    </location>
</feature>
<evidence type="ECO:0000256" key="4">
    <source>
        <dbReference type="ARBA" id="ARBA00022989"/>
    </source>
</evidence>
<protein>
    <submittedName>
        <fullName evidence="11">Oidioi.mRNA.OKI2018_I69.XSR.g14531.t1.cds</fullName>
    </submittedName>
</protein>
<keyword evidence="12" id="KW-1185">Reference proteome</keyword>
<feature type="transmembrane region" description="Helical" evidence="9">
    <location>
        <begin position="135"/>
        <end position="154"/>
    </location>
</feature>
<feature type="transmembrane region" description="Helical" evidence="9">
    <location>
        <begin position="76"/>
        <end position="96"/>
    </location>
</feature>
<comment type="subcellular location">
    <subcellularLocation>
        <location evidence="1">Membrane</location>
        <topology evidence="1">Multi-pass membrane protein</topology>
    </subcellularLocation>
</comment>
<feature type="transmembrane region" description="Helical" evidence="9">
    <location>
        <begin position="239"/>
        <end position="259"/>
    </location>
</feature>
<keyword evidence="6 9" id="KW-0472">Membrane</keyword>
<evidence type="ECO:0000256" key="8">
    <source>
        <dbReference type="RuleBase" id="RU003857"/>
    </source>
</evidence>
<keyword evidence="7 8" id="KW-0407">Ion channel</keyword>
<keyword evidence="5 8" id="KW-0406">Ion transport</keyword>
<accession>A0ABN7SFB4</accession>
<name>A0ABN7SFB4_OIKDI</name>
<evidence type="ECO:0000313" key="11">
    <source>
        <dbReference type="EMBL" id="CAG5096242.1"/>
    </source>
</evidence>
<evidence type="ECO:0000259" key="10">
    <source>
        <dbReference type="Pfam" id="PF07885"/>
    </source>
</evidence>
<evidence type="ECO:0000256" key="7">
    <source>
        <dbReference type="ARBA" id="ARBA00023303"/>
    </source>
</evidence>
<dbReference type="Proteomes" id="UP001158576">
    <property type="component" value="Chromosome XSR"/>
</dbReference>
<feature type="domain" description="Potassium channel" evidence="10">
    <location>
        <begin position="140"/>
        <end position="184"/>
    </location>
</feature>
<keyword evidence="4 9" id="KW-1133">Transmembrane helix</keyword>